<dbReference type="InterPro" id="IPR000515">
    <property type="entry name" value="MetI-like"/>
</dbReference>
<dbReference type="Gene3D" id="1.10.3720.10">
    <property type="entry name" value="MetI-like"/>
    <property type="match status" value="1"/>
</dbReference>
<comment type="subcellular location">
    <subcellularLocation>
        <location evidence="1 9">Cell membrane</location>
        <topology evidence="1 9">Multi-pass membrane protein</topology>
    </subcellularLocation>
</comment>
<proteinExistence type="inferred from homology"/>
<feature type="domain" description="ABC transmembrane type-1" evidence="10">
    <location>
        <begin position="72"/>
        <end position="263"/>
    </location>
</feature>
<keyword evidence="6 9" id="KW-0812">Transmembrane</keyword>
<dbReference type="PANTHER" id="PTHR32243">
    <property type="entry name" value="MALTOSE TRANSPORT SYSTEM PERMEASE-RELATED"/>
    <property type="match status" value="1"/>
</dbReference>
<dbReference type="PROSITE" id="PS50928">
    <property type="entry name" value="ABC_TM1"/>
    <property type="match status" value="1"/>
</dbReference>
<keyword evidence="5" id="KW-0762">Sugar transport</keyword>
<gene>
    <name evidence="11" type="ORF">H8702_05640</name>
</gene>
<evidence type="ECO:0000256" key="6">
    <source>
        <dbReference type="ARBA" id="ARBA00022692"/>
    </source>
</evidence>
<dbReference type="Pfam" id="PF00528">
    <property type="entry name" value="BPD_transp_1"/>
    <property type="match status" value="1"/>
</dbReference>
<name>A0A8J6P778_9FIRM</name>
<keyword evidence="3 9" id="KW-0813">Transport</keyword>
<reference evidence="11" key="1">
    <citation type="submission" date="2020-08" db="EMBL/GenBank/DDBJ databases">
        <title>Genome public.</title>
        <authorList>
            <person name="Liu C."/>
            <person name="Sun Q."/>
        </authorList>
    </citation>
    <scope>NUCLEOTIDE SEQUENCE</scope>
    <source>
        <strain evidence="11">NSJ-15</strain>
    </source>
</reference>
<organism evidence="11 12">
    <name type="scientific">Massiliimalia timonensis</name>
    <dbReference type="NCBI Taxonomy" id="1987501"/>
    <lineage>
        <taxon>Bacteria</taxon>
        <taxon>Bacillati</taxon>
        <taxon>Bacillota</taxon>
        <taxon>Clostridia</taxon>
        <taxon>Eubacteriales</taxon>
        <taxon>Oscillospiraceae</taxon>
        <taxon>Massiliimalia</taxon>
    </lineage>
</organism>
<dbReference type="GO" id="GO:0005886">
    <property type="term" value="C:plasma membrane"/>
    <property type="evidence" value="ECO:0007669"/>
    <property type="project" value="UniProtKB-SubCell"/>
</dbReference>
<feature type="transmembrane region" description="Helical" evidence="9">
    <location>
        <begin position="140"/>
        <end position="159"/>
    </location>
</feature>
<evidence type="ECO:0000313" key="11">
    <source>
        <dbReference type="EMBL" id="MBC8610605.1"/>
    </source>
</evidence>
<keyword evidence="8 9" id="KW-0472">Membrane</keyword>
<dbReference type="GO" id="GO:0055085">
    <property type="term" value="P:transmembrane transport"/>
    <property type="evidence" value="ECO:0007669"/>
    <property type="project" value="InterPro"/>
</dbReference>
<dbReference type="AlphaFoldDB" id="A0A8J6P778"/>
<keyword evidence="12" id="KW-1185">Reference proteome</keyword>
<dbReference type="CDD" id="cd06261">
    <property type="entry name" value="TM_PBP2"/>
    <property type="match status" value="1"/>
</dbReference>
<dbReference type="InterPro" id="IPR050901">
    <property type="entry name" value="BP-dep_ABC_trans_perm"/>
</dbReference>
<evidence type="ECO:0000256" key="7">
    <source>
        <dbReference type="ARBA" id="ARBA00022989"/>
    </source>
</evidence>
<evidence type="ECO:0000256" key="3">
    <source>
        <dbReference type="ARBA" id="ARBA00022448"/>
    </source>
</evidence>
<evidence type="ECO:0000256" key="5">
    <source>
        <dbReference type="ARBA" id="ARBA00022597"/>
    </source>
</evidence>
<protein>
    <submittedName>
        <fullName evidence="11">Carbohydrate ABC transporter permease</fullName>
    </submittedName>
</protein>
<sequence length="278" mass="30862">MKKFFRKHKGIFQTIIGLLIVLVFLFPIYWMLVSSFKTSSEIFANPPTLFPQEFYLGNYSVLFQDAEFLNYFKNSGIIAVFAMLLSIVLAAPISYALARKQLKGAGIMLFLIIIIQMVPSNSIVLPLYAMFSRWGLTNSFVGVIVANVTSSLPFIALVLRTSFLGIPQGLEDAAYIDGCSNWKTFFRIILPLTMPALVTCAAFSFIFAWGEFVYALVLLPDKEYWTITVGMRTFIGQHGTKWGSLMATAAFSSLPVLIIFILTQKHIVGGITAGSVKG</sequence>
<evidence type="ECO:0000259" key="10">
    <source>
        <dbReference type="PROSITE" id="PS50928"/>
    </source>
</evidence>
<feature type="transmembrane region" description="Helical" evidence="9">
    <location>
        <begin position="105"/>
        <end position="128"/>
    </location>
</feature>
<dbReference type="EMBL" id="JACRTL010000002">
    <property type="protein sequence ID" value="MBC8610605.1"/>
    <property type="molecule type" value="Genomic_DNA"/>
</dbReference>
<dbReference type="Proteomes" id="UP000632659">
    <property type="component" value="Unassembled WGS sequence"/>
</dbReference>
<keyword evidence="7 9" id="KW-1133">Transmembrane helix</keyword>
<accession>A0A8J6P778</accession>
<feature type="transmembrane region" description="Helical" evidence="9">
    <location>
        <begin position="188"/>
        <end position="210"/>
    </location>
</feature>
<comment type="similarity">
    <text evidence="2">Belongs to the binding-protein-dependent transport system permease family. MalFG subfamily.</text>
</comment>
<feature type="transmembrane region" description="Helical" evidence="9">
    <location>
        <begin position="242"/>
        <end position="262"/>
    </location>
</feature>
<dbReference type="RefSeq" id="WP_093989398.1">
    <property type="nucleotide sequence ID" value="NZ_FYDD01000004.1"/>
</dbReference>
<evidence type="ECO:0000313" key="12">
    <source>
        <dbReference type="Proteomes" id="UP000632659"/>
    </source>
</evidence>
<evidence type="ECO:0000256" key="2">
    <source>
        <dbReference type="ARBA" id="ARBA00009047"/>
    </source>
</evidence>
<dbReference type="InterPro" id="IPR035906">
    <property type="entry name" value="MetI-like_sf"/>
</dbReference>
<keyword evidence="4" id="KW-1003">Cell membrane</keyword>
<dbReference type="SUPFAM" id="SSF161098">
    <property type="entry name" value="MetI-like"/>
    <property type="match status" value="1"/>
</dbReference>
<evidence type="ECO:0000256" key="4">
    <source>
        <dbReference type="ARBA" id="ARBA00022475"/>
    </source>
</evidence>
<feature type="transmembrane region" description="Helical" evidence="9">
    <location>
        <begin position="12"/>
        <end position="32"/>
    </location>
</feature>
<dbReference type="PANTHER" id="PTHR32243:SF50">
    <property type="entry name" value="MALTOSE_MALTODEXTRIN TRANSPORT SYSTEM PERMEASE PROTEIN MALG"/>
    <property type="match status" value="1"/>
</dbReference>
<evidence type="ECO:0000256" key="8">
    <source>
        <dbReference type="ARBA" id="ARBA00023136"/>
    </source>
</evidence>
<comment type="caution">
    <text evidence="11">The sequence shown here is derived from an EMBL/GenBank/DDBJ whole genome shotgun (WGS) entry which is preliminary data.</text>
</comment>
<evidence type="ECO:0000256" key="9">
    <source>
        <dbReference type="RuleBase" id="RU363032"/>
    </source>
</evidence>
<feature type="transmembrane region" description="Helical" evidence="9">
    <location>
        <begin position="77"/>
        <end position="98"/>
    </location>
</feature>
<dbReference type="OrthoDB" id="9771544at2"/>
<evidence type="ECO:0000256" key="1">
    <source>
        <dbReference type="ARBA" id="ARBA00004651"/>
    </source>
</evidence>